<feature type="domain" description="Ig-like" evidence="6">
    <location>
        <begin position="380"/>
        <end position="469"/>
    </location>
</feature>
<dbReference type="CDD" id="cd00096">
    <property type="entry name" value="Ig"/>
    <property type="match status" value="2"/>
</dbReference>
<feature type="region of interest" description="Disordered" evidence="4">
    <location>
        <begin position="863"/>
        <end position="889"/>
    </location>
</feature>
<evidence type="ECO:0000259" key="7">
    <source>
        <dbReference type="PROSITE" id="PS50853"/>
    </source>
</evidence>
<dbReference type="PROSITE" id="PS50853">
    <property type="entry name" value="FN3"/>
    <property type="match status" value="2"/>
</dbReference>
<keyword evidence="1" id="KW-0677">Repeat</keyword>
<dbReference type="SMART" id="SM00409">
    <property type="entry name" value="IG"/>
    <property type="match status" value="5"/>
</dbReference>
<keyword evidence="5" id="KW-0812">Transmembrane</keyword>
<dbReference type="SMART" id="SM00406">
    <property type="entry name" value="IGv"/>
    <property type="match status" value="3"/>
</dbReference>
<evidence type="ECO:0000256" key="3">
    <source>
        <dbReference type="ARBA" id="ARBA00023319"/>
    </source>
</evidence>
<evidence type="ECO:0008006" key="10">
    <source>
        <dbReference type="Google" id="ProtNLM"/>
    </source>
</evidence>
<dbReference type="InterPro" id="IPR003598">
    <property type="entry name" value="Ig_sub2"/>
</dbReference>
<dbReference type="Pfam" id="PF07686">
    <property type="entry name" value="V-set"/>
    <property type="match status" value="1"/>
</dbReference>
<dbReference type="EMBL" id="JAVRJZ010000019">
    <property type="protein sequence ID" value="KAK2706748.1"/>
    <property type="molecule type" value="Genomic_DNA"/>
</dbReference>
<evidence type="ECO:0000256" key="2">
    <source>
        <dbReference type="ARBA" id="ARBA00023157"/>
    </source>
</evidence>
<dbReference type="GO" id="GO:0030154">
    <property type="term" value="P:cell differentiation"/>
    <property type="evidence" value="ECO:0007669"/>
    <property type="project" value="UniProtKB-ARBA"/>
</dbReference>
<feature type="domain" description="Ig-like" evidence="6">
    <location>
        <begin position="476"/>
        <end position="555"/>
    </location>
</feature>
<evidence type="ECO:0000313" key="9">
    <source>
        <dbReference type="Proteomes" id="UP001187531"/>
    </source>
</evidence>
<feature type="domain" description="Ig-like" evidence="6">
    <location>
        <begin position="69"/>
        <end position="168"/>
    </location>
</feature>
<reference evidence="8" key="1">
    <citation type="submission" date="2023-07" db="EMBL/GenBank/DDBJ databases">
        <title>Chromosome-level genome assembly of Artemia franciscana.</title>
        <authorList>
            <person name="Jo E."/>
        </authorList>
    </citation>
    <scope>NUCLEOTIDE SEQUENCE</scope>
    <source>
        <tissue evidence="8">Whole body</tissue>
    </source>
</reference>
<dbReference type="GO" id="GO:0098609">
    <property type="term" value="P:cell-cell adhesion"/>
    <property type="evidence" value="ECO:0007669"/>
    <property type="project" value="TreeGrafter"/>
</dbReference>
<keyword evidence="3" id="KW-0393">Immunoglobulin domain</keyword>
<keyword evidence="5" id="KW-0472">Membrane</keyword>
<keyword evidence="5" id="KW-1133">Transmembrane helix</keyword>
<dbReference type="SMART" id="SM00060">
    <property type="entry name" value="FN3"/>
    <property type="match status" value="2"/>
</dbReference>
<evidence type="ECO:0000259" key="6">
    <source>
        <dbReference type="PROSITE" id="PS50835"/>
    </source>
</evidence>
<dbReference type="Pfam" id="PF13927">
    <property type="entry name" value="Ig_3"/>
    <property type="match status" value="3"/>
</dbReference>
<organism evidence="8 9">
    <name type="scientific">Artemia franciscana</name>
    <name type="common">Brine shrimp</name>
    <name type="synonym">Artemia sanfranciscana</name>
    <dbReference type="NCBI Taxonomy" id="6661"/>
    <lineage>
        <taxon>Eukaryota</taxon>
        <taxon>Metazoa</taxon>
        <taxon>Ecdysozoa</taxon>
        <taxon>Arthropoda</taxon>
        <taxon>Crustacea</taxon>
        <taxon>Branchiopoda</taxon>
        <taxon>Anostraca</taxon>
        <taxon>Artemiidae</taxon>
        <taxon>Artemia</taxon>
    </lineage>
</organism>
<dbReference type="GO" id="GO:0009653">
    <property type="term" value="P:anatomical structure morphogenesis"/>
    <property type="evidence" value="ECO:0007669"/>
    <property type="project" value="UniProtKB-ARBA"/>
</dbReference>
<feature type="region of interest" description="Disordered" evidence="4">
    <location>
        <begin position="658"/>
        <end position="683"/>
    </location>
</feature>
<evidence type="ECO:0000256" key="4">
    <source>
        <dbReference type="SAM" id="MobiDB-lite"/>
    </source>
</evidence>
<dbReference type="InterPro" id="IPR013098">
    <property type="entry name" value="Ig_I-set"/>
</dbReference>
<dbReference type="Proteomes" id="UP001187531">
    <property type="component" value="Unassembled WGS sequence"/>
</dbReference>
<keyword evidence="9" id="KW-1185">Reference proteome</keyword>
<dbReference type="PROSITE" id="PS50835">
    <property type="entry name" value="IG_LIKE"/>
    <property type="match status" value="5"/>
</dbReference>
<feature type="domain" description="Ig-like" evidence="6">
    <location>
        <begin position="284"/>
        <end position="372"/>
    </location>
</feature>
<evidence type="ECO:0000313" key="8">
    <source>
        <dbReference type="EMBL" id="KAK2706748.1"/>
    </source>
</evidence>
<dbReference type="CDD" id="cd00063">
    <property type="entry name" value="FN3"/>
    <property type="match status" value="2"/>
</dbReference>
<accession>A0AA88H8A6</accession>
<dbReference type="InterPro" id="IPR003961">
    <property type="entry name" value="FN3_dom"/>
</dbReference>
<dbReference type="InterPro" id="IPR013106">
    <property type="entry name" value="Ig_V-set"/>
</dbReference>
<dbReference type="AlphaFoldDB" id="A0AA88H8A6"/>
<dbReference type="InterPro" id="IPR036116">
    <property type="entry name" value="FN3_sf"/>
</dbReference>
<dbReference type="PANTHER" id="PTHR44170:SF32">
    <property type="entry name" value="PROTEIN TURTLE-LIKE PROTEIN"/>
    <property type="match status" value="1"/>
</dbReference>
<dbReference type="SMART" id="SM00408">
    <property type="entry name" value="IGc2"/>
    <property type="match status" value="5"/>
</dbReference>
<name>A0AA88H8A6_ARTSF</name>
<proteinExistence type="predicted"/>
<keyword evidence="2" id="KW-1015">Disulfide bond</keyword>
<feature type="transmembrane region" description="Helical" evidence="5">
    <location>
        <begin position="814"/>
        <end position="837"/>
    </location>
</feature>
<evidence type="ECO:0000256" key="1">
    <source>
        <dbReference type="ARBA" id="ARBA00022737"/>
    </source>
</evidence>
<feature type="domain" description="Ig-like" evidence="6">
    <location>
        <begin position="193"/>
        <end position="280"/>
    </location>
</feature>
<sequence>MAQVPSEASATCFGNLKTLQLLTFRHCNFQTLHRQKLQTHLSSIRQHLSGSCNILHVWIVFVMLIAAMPAKAYTNDEYSVTAMVGGNVILNCHIEFPDAGHPVPYVVQWEKKGLDVPVYIWYDGYPTHSASGFMNRVSHLDQNSGYGWASLNITNIKESDQGWYECKVVLLNRPPKSRQSNGTWFYLDVHAPPYFVATPDDVVYVSIGDQAILNCVAEGSPMPEVMWYRQGEPVHPSPSIGVVNDGTELRLAFIRQEDIDDYTCVARNSKGRVTHTTKIVIAGSAVIVEPPRNQTRMEGEEVELPCEARGHPGNFTTRWIKDGIHISQIPGLDSRASQRRDGSLILSPIAAEDQGFYACEVSNGIGEPQLASAFLEVVFPARVTFVQTVQYLPLGLSGAVQCFFEANPPVNLVTWTKDRKILDTSNTPGITYINNGTLLFHNVTMEHQGHYTCTPFNYHGTAGSSARIDVLVREPPMFTVKPKPVYQKRADEEITLPCEGQGSPPPVITWRRVDGRALPRDRARIENGYLIITTLRRTDFGFYECVVQNEVAAITTRTHILIEGTTPHAPYNVTAKAMEFSVEVEWLPGYSGGTDYTQDYQIWYKLETADKWTPVDVAPGMTKYIIHNLQPGTLYEFQVVGKNILGDGMLSGIIKERTKGQAPPEPDPPGPSRGVTGEPERDLSNEIRDYSVVTLPKDPFGMEYYPKLNIRSGPKPNPPHNLTISVVQGGYILKWIAPKEDAAAVAYYTVDYQVDTTWKRLSKTEIMPSETSFFVKNLMHGKSYHFRVNAHTLTNQATSEIIRFQVPQQMKDKAVTAGIVGGILFFIVAIILSVCTVKICNKRRRRKQEKAYNMVACRITEARNGSQAKPIPSKRRRKSDEEDQADCPL</sequence>
<dbReference type="SUPFAM" id="SSF49265">
    <property type="entry name" value="Fibronectin type III"/>
    <property type="match status" value="1"/>
</dbReference>
<protein>
    <recommendedName>
        <fullName evidence="10">Protein turtle</fullName>
    </recommendedName>
</protein>
<comment type="caution">
    <text evidence="8">The sequence shown here is derived from an EMBL/GenBank/DDBJ whole genome shotgun (WGS) entry which is preliminary data.</text>
</comment>
<dbReference type="FunFam" id="2.60.40.10:FF:000032">
    <property type="entry name" value="palladin isoform X1"/>
    <property type="match status" value="1"/>
</dbReference>
<dbReference type="Pfam" id="PF07679">
    <property type="entry name" value="I-set"/>
    <property type="match status" value="1"/>
</dbReference>
<evidence type="ECO:0000256" key="5">
    <source>
        <dbReference type="SAM" id="Phobius"/>
    </source>
</evidence>
<feature type="domain" description="Fibronectin type-III" evidence="7">
    <location>
        <begin position="718"/>
        <end position="809"/>
    </location>
</feature>
<dbReference type="Gene3D" id="2.60.40.10">
    <property type="entry name" value="Immunoglobulins"/>
    <property type="match status" value="7"/>
</dbReference>
<feature type="domain" description="Fibronectin type-III" evidence="7">
    <location>
        <begin position="569"/>
        <end position="661"/>
    </location>
</feature>
<dbReference type="Pfam" id="PF00041">
    <property type="entry name" value="fn3"/>
    <property type="match status" value="2"/>
</dbReference>
<dbReference type="PANTHER" id="PTHR44170">
    <property type="entry name" value="PROTEIN SIDEKICK"/>
    <property type="match status" value="1"/>
</dbReference>
<dbReference type="InterPro" id="IPR007110">
    <property type="entry name" value="Ig-like_dom"/>
</dbReference>
<dbReference type="FunFam" id="2.60.40.10:FF:000830">
    <property type="entry name" value="Turtle, isoform F"/>
    <property type="match status" value="1"/>
</dbReference>
<dbReference type="SUPFAM" id="SSF48726">
    <property type="entry name" value="Immunoglobulin"/>
    <property type="match status" value="5"/>
</dbReference>
<dbReference type="InterPro" id="IPR003599">
    <property type="entry name" value="Ig_sub"/>
</dbReference>
<dbReference type="InterPro" id="IPR013783">
    <property type="entry name" value="Ig-like_fold"/>
</dbReference>
<dbReference type="InterPro" id="IPR036179">
    <property type="entry name" value="Ig-like_dom_sf"/>
</dbReference>
<gene>
    <name evidence="8" type="ORF">QYM36_014699</name>
</gene>